<evidence type="ECO:0000313" key="6">
    <source>
        <dbReference type="Proteomes" id="UP000053961"/>
    </source>
</evidence>
<sequence length="259" mass="27406">MREIRVVPRRDFRVPVEAEKISPDIFAPLTIEEIRKVEVWEGNRKQALIDLFEISGDGDPAKPEEVLIKLDGNFSRVKRVGEKMTCGRIGALGDIGMHAGNGMAGGEIAIKGSAGDWLGREMRGGKITVRGDAGDYVGAGYRGEACGMRGGEILIEGSAGDYLGEHLCGGTITVLGNAGDFPGIANRGGVIVIGGDAHLPGAEMASGTITVRGRARVLPSYQYQETVEIDGLSLKKFLGDLVDNGKGELRVASVEERGA</sequence>
<evidence type="ECO:0000313" key="4">
    <source>
        <dbReference type="EMBL" id="KUK45286.1"/>
    </source>
</evidence>
<dbReference type="EMBL" id="LGHB01000006">
    <property type="protein sequence ID" value="KUK96913.1"/>
    <property type="molecule type" value="Genomic_DNA"/>
</dbReference>
<protein>
    <recommendedName>
        <fullName evidence="2">formylmethanofuran dehydrogenase</fullName>
        <ecNumber evidence="2">1.2.7.12</ecNumber>
    </recommendedName>
</protein>
<dbReference type="Gene3D" id="2.160.20.60">
    <property type="entry name" value="Glutamate synthase, alpha subunit, C-terminal domain"/>
    <property type="match status" value="1"/>
</dbReference>
<dbReference type="PANTHER" id="PTHR39673">
    <property type="entry name" value="TUNGSTEN FORMYLMETHANOFURAN DEHYDROGENASE, SUBUNIT C (FWDC)"/>
    <property type="match status" value="1"/>
</dbReference>
<dbReference type="GO" id="GO:0018493">
    <property type="term" value="F:formylmethanofuran dehydrogenase activity"/>
    <property type="evidence" value="ECO:0007669"/>
    <property type="project" value="UniProtKB-EC"/>
</dbReference>
<dbReference type="Proteomes" id="UP000057043">
    <property type="component" value="Unassembled WGS sequence"/>
</dbReference>
<dbReference type="EMBL" id="LGFT01000005">
    <property type="protein sequence ID" value="KUK45286.1"/>
    <property type="molecule type" value="Genomic_DNA"/>
</dbReference>
<comment type="caution">
    <text evidence="4">The sequence shown here is derived from an EMBL/GenBank/DDBJ whole genome shotgun (WGS) entry which is preliminary data.</text>
</comment>
<evidence type="ECO:0000313" key="5">
    <source>
        <dbReference type="EMBL" id="KUK96913.1"/>
    </source>
</evidence>
<dbReference type="GO" id="GO:0046914">
    <property type="term" value="F:transition metal ion binding"/>
    <property type="evidence" value="ECO:0007669"/>
    <property type="project" value="InterPro"/>
</dbReference>
<evidence type="ECO:0000256" key="1">
    <source>
        <dbReference type="ARBA" id="ARBA00004830"/>
    </source>
</evidence>
<dbReference type="PANTHER" id="PTHR39673:SF5">
    <property type="entry name" value="TUNGSTEN-CONTAINING FORMYLMETHANOFURAN DEHYDROGENASE 2 SUBUNIT C"/>
    <property type="match status" value="1"/>
</dbReference>
<dbReference type="InterPro" id="IPR017550">
    <property type="entry name" value="Formylmethanofuran_DH_suC"/>
</dbReference>
<dbReference type="SUPFAM" id="SSF69336">
    <property type="entry name" value="Alpha subunit of glutamate synthase, C-terminal domain"/>
    <property type="match status" value="1"/>
</dbReference>
<proteinExistence type="predicted"/>
<evidence type="ECO:0000313" key="7">
    <source>
        <dbReference type="Proteomes" id="UP000057043"/>
    </source>
</evidence>
<dbReference type="Proteomes" id="UP000053961">
    <property type="component" value="Unassembled WGS sequence"/>
</dbReference>
<name>A0A101FVJ0_9EURY</name>
<accession>A0A101FVJ0</accession>
<dbReference type="UniPathway" id="UPA00640">
    <property type="reaction ID" value="UER00692"/>
</dbReference>
<dbReference type="GO" id="GO:0019386">
    <property type="term" value="P:methanogenesis, from carbon dioxide"/>
    <property type="evidence" value="ECO:0007669"/>
    <property type="project" value="UniProtKB-UniPathway"/>
</dbReference>
<organism evidence="4 7">
    <name type="scientific">Methanothrix harundinacea</name>
    <dbReference type="NCBI Taxonomy" id="301375"/>
    <lineage>
        <taxon>Archaea</taxon>
        <taxon>Methanobacteriati</taxon>
        <taxon>Methanobacteriota</taxon>
        <taxon>Stenosarchaea group</taxon>
        <taxon>Methanomicrobia</taxon>
        <taxon>Methanotrichales</taxon>
        <taxon>Methanotrichaceae</taxon>
        <taxon>Methanothrix</taxon>
    </lineage>
</organism>
<reference evidence="6 7" key="2">
    <citation type="journal article" date="2015" name="MBio">
        <title>Genome-Resolved Metagenomic Analysis Reveals Roles for Candidate Phyla and Other Microbial Community Members in Biogeochemical Transformations in Oil Reservoirs.</title>
        <authorList>
            <person name="Hu P."/>
            <person name="Tom L."/>
            <person name="Singh A."/>
            <person name="Thomas B.C."/>
            <person name="Baker B.J."/>
            <person name="Piceno Y.M."/>
            <person name="Andersen G.L."/>
            <person name="Banfield J.F."/>
        </authorList>
    </citation>
    <scope>NUCLEOTIDE SEQUENCE [LARGE SCALE GENOMIC DNA]</scope>
    <source>
        <strain evidence="4">57_489</strain>
    </source>
</reference>
<dbReference type="PATRIC" id="fig|301375.6.peg.1598"/>
<gene>
    <name evidence="4" type="ORF">XD72_0314</name>
    <name evidence="5" type="ORF">XE07_0685</name>
</gene>
<comment type="pathway">
    <text evidence="1">One-carbon metabolism; methanogenesis from CO(2); 5,10-methenyl-5,6,7,8-tetrahydromethanopterin from CO(2): step 1/3.</text>
</comment>
<dbReference type="NCBIfam" id="TIGR03122">
    <property type="entry name" value="one_C_dehyd_C"/>
    <property type="match status" value="1"/>
</dbReference>
<comment type="catalytic activity">
    <reaction evidence="3">
        <text>N-formylmethanofuran + 2 oxidized [2Fe-2S]-[ferredoxin] + H2O = methanofuran + 2 reduced [2Fe-2S]-[ferredoxin] + CO2 + H(+)</text>
        <dbReference type="Rhea" id="RHEA:19841"/>
        <dbReference type="Rhea" id="RHEA-COMP:10000"/>
        <dbReference type="Rhea" id="RHEA-COMP:10001"/>
        <dbReference type="ChEBI" id="CHEBI:15377"/>
        <dbReference type="ChEBI" id="CHEBI:15378"/>
        <dbReference type="ChEBI" id="CHEBI:16526"/>
        <dbReference type="ChEBI" id="CHEBI:33737"/>
        <dbReference type="ChEBI" id="CHEBI:33738"/>
        <dbReference type="ChEBI" id="CHEBI:57727"/>
        <dbReference type="ChEBI" id="CHEBI:58151"/>
        <dbReference type="EC" id="1.2.7.12"/>
    </reaction>
</comment>
<dbReference type="AlphaFoldDB" id="A0A101FVJ0"/>
<evidence type="ECO:0000256" key="2">
    <source>
        <dbReference type="ARBA" id="ARBA00012692"/>
    </source>
</evidence>
<dbReference type="InterPro" id="IPR036485">
    <property type="entry name" value="Glu_synth_asu_C_sf"/>
</dbReference>
<evidence type="ECO:0000256" key="3">
    <source>
        <dbReference type="ARBA" id="ARBA00048228"/>
    </source>
</evidence>
<reference evidence="5" key="1">
    <citation type="journal article" date="2015" name="MBio">
        <title>Genome-resolved metagenomic analysis reveals roles for candidate phyla and other microbial community members in biogeochemical transformations in oil reservoirs.</title>
        <authorList>
            <person name="Hu P."/>
            <person name="Tom L."/>
            <person name="Singh A."/>
            <person name="Thomas B.C."/>
            <person name="Baker B.J."/>
            <person name="Piceno Y.M."/>
            <person name="Andersen G.L."/>
            <person name="Banfield J.F."/>
        </authorList>
    </citation>
    <scope>NUCLEOTIDE SEQUENCE [LARGE SCALE GENOMIC DNA]</scope>
    <source>
        <strain evidence="5">56_747</strain>
    </source>
</reference>
<dbReference type="EC" id="1.2.7.12" evidence="2"/>